<proteinExistence type="predicted"/>
<name>A0A2P7YJT9_9ASCO</name>
<accession>A0A2P7YJT9</accession>
<dbReference type="VEuPathDB" id="FungiDB:C7M61_004053"/>
<sequence>MRTDGKNRMGYEEPDLPTPSSEIWIGELTDYRRALRLDHEEYASIIVYDYDTSSTARYLFYVIFHDRRPYWQLLVRDGILRCYDIINSGGDFKEINFPGFDVRRDPKYLSRLH</sequence>
<dbReference type="GeneID" id="36567441"/>
<dbReference type="InterPro" id="IPR057101">
    <property type="entry name" value="MBB1"/>
</dbReference>
<dbReference type="OrthoDB" id="4038584at2759"/>
<dbReference type="Pfam" id="PF23508">
    <property type="entry name" value="MBB1"/>
    <property type="match status" value="1"/>
</dbReference>
<comment type="caution">
    <text evidence="1">The sequence shown here is derived from an EMBL/GenBank/DDBJ whole genome shotgun (WGS) entry which is preliminary data.</text>
</comment>
<dbReference type="AlphaFoldDB" id="A0A2P7YJT9"/>
<keyword evidence="2" id="KW-1185">Reference proteome</keyword>
<gene>
    <name evidence="1" type="ORF">C7M61_004053</name>
</gene>
<dbReference type="RefSeq" id="XP_024712353.1">
    <property type="nucleotide sequence ID" value="XM_024859381.1"/>
</dbReference>
<protein>
    <submittedName>
        <fullName evidence="1">Uncharacterized protein</fullName>
    </submittedName>
</protein>
<organism evidence="1 2">
    <name type="scientific">Candidozyma pseudohaemuli</name>
    <dbReference type="NCBI Taxonomy" id="418784"/>
    <lineage>
        <taxon>Eukaryota</taxon>
        <taxon>Fungi</taxon>
        <taxon>Dikarya</taxon>
        <taxon>Ascomycota</taxon>
        <taxon>Saccharomycotina</taxon>
        <taxon>Pichiomycetes</taxon>
        <taxon>Metschnikowiaceae</taxon>
        <taxon>Candidozyma</taxon>
    </lineage>
</organism>
<evidence type="ECO:0000313" key="1">
    <source>
        <dbReference type="EMBL" id="PSK36233.1"/>
    </source>
</evidence>
<dbReference type="EMBL" id="PYFQ01000012">
    <property type="protein sequence ID" value="PSK36233.1"/>
    <property type="molecule type" value="Genomic_DNA"/>
</dbReference>
<evidence type="ECO:0000313" key="2">
    <source>
        <dbReference type="Proteomes" id="UP000241107"/>
    </source>
</evidence>
<reference evidence="1 2" key="1">
    <citation type="submission" date="2018-03" db="EMBL/GenBank/DDBJ databases">
        <title>Candida pseudohaemulonii genome assembly and annotation.</title>
        <authorList>
            <person name="Munoz J.F."/>
            <person name="Gade L.G."/>
            <person name="Chow N.A."/>
            <person name="Litvintseva A.P."/>
            <person name="Loparev V.N."/>
            <person name="Cuomo C.A."/>
        </authorList>
    </citation>
    <scope>NUCLEOTIDE SEQUENCE [LARGE SCALE GENOMIC DNA]</scope>
    <source>
        <strain evidence="1 2">B12108</strain>
    </source>
</reference>
<dbReference type="Proteomes" id="UP000241107">
    <property type="component" value="Unassembled WGS sequence"/>
</dbReference>